<evidence type="ECO:0000256" key="1">
    <source>
        <dbReference type="SAM" id="Phobius"/>
    </source>
</evidence>
<accession>A0ABV0EKN9</accession>
<evidence type="ECO:0000313" key="2">
    <source>
        <dbReference type="EMBL" id="MEO1769187.1"/>
    </source>
</evidence>
<keyword evidence="1" id="KW-0812">Transmembrane</keyword>
<name>A0ABV0EKN9_9ENTE</name>
<proteinExistence type="predicted"/>
<keyword evidence="1" id="KW-1133">Transmembrane helix</keyword>
<dbReference type="RefSeq" id="WP_207705026.1">
    <property type="nucleotide sequence ID" value="NZ_JAFREL020000001.1"/>
</dbReference>
<gene>
    <name evidence="2" type="ORF">JZO67_001138</name>
</gene>
<evidence type="ECO:0008006" key="4">
    <source>
        <dbReference type="Google" id="ProtNLM"/>
    </source>
</evidence>
<sequence length="199" mass="23373">MKKTVFIKSYQIFTMILKISFALMIFSIVSKLFAVTFEISSFTSLRHFSMYVNLANDVSVAILFILAISLSSISLYLIVHRYKNDQIRNLMRSIDETWELHHFLKHNESTPIIPTAIQQVNKSNKVTREFNRSAKRSIVDVQNDTVTIYIQIPRSQQAQRILQEMNSQLKEQLSNRMPDYYFSNGTREKNILWIEGKKR</sequence>
<protein>
    <recommendedName>
        <fullName evidence="4">Alkaline shock response membrane anchor protein AmaP</fullName>
    </recommendedName>
</protein>
<dbReference type="Proteomes" id="UP000664357">
    <property type="component" value="Unassembled WGS sequence"/>
</dbReference>
<organism evidence="2 3">
    <name type="scientific">Candidatus Enterococcus ferrettii</name>
    <dbReference type="NCBI Taxonomy" id="2815324"/>
    <lineage>
        <taxon>Bacteria</taxon>
        <taxon>Bacillati</taxon>
        <taxon>Bacillota</taxon>
        <taxon>Bacilli</taxon>
        <taxon>Lactobacillales</taxon>
        <taxon>Enterococcaceae</taxon>
        <taxon>Enterococcus</taxon>
    </lineage>
</organism>
<keyword evidence="3" id="KW-1185">Reference proteome</keyword>
<reference evidence="2 3" key="1">
    <citation type="submission" date="2021-03" db="EMBL/GenBank/DDBJ databases">
        <authorList>
            <person name="Gilmore M.S."/>
            <person name="Schwartzman J."/>
            <person name="Van Tyne D."/>
            <person name="Martin M."/>
            <person name="Earl A.M."/>
            <person name="Manson A.L."/>
            <person name="Straub T."/>
            <person name="Salamzade R."/>
            <person name="Saavedra J."/>
            <person name="Lebreton F."/>
            <person name="Prichula J."/>
            <person name="Schaufler K."/>
            <person name="Gaca A."/>
            <person name="Sgardioli B."/>
            <person name="Wagenaar J."/>
            <person name="Strong T."/>
        </authorList>
    </citation>
    <scope>NUCLEOTIDE SEQUENCE [LARGE SCALE GENOMIC DNA]</scope>
    <source>
        <strain evidence="2 3">665A</strain>
    </source>
</reference>
<keyword evidence="1" id="KW-0472">Membrane</keyword>
<evidence type="ECO:0000313" key="3">
    <source>
        <dbReference type="Proteomes" id="UP000664357"/>
    </source>
</evidence>
<dbReference type="EMBL" id="JAFREL020000001">
    <property type="protein sequence ID" value="MEO1769187.1"/>
    <property type="molecule type" value="Genomic_DNA"/>
</dbReference>
<feature type="transmembrane region" description="Helical" evidence="1">
    <location>
        <begin position="54"/>
        <end position="79"/>
    </location>
</feature>
<feature type="transmembrane region" description="Helical" evidence="1">
    <location>
        <begin position="12"/>
        <end position="34"/>
    </location>
</feature>
<comment type="caution">
    <text evidence="2">The sequence shown here is derived from an EMBL/GenBank/DDBJ whole genome shotgun (WGS) entry which is preliminary data.</text>
</comment>
<reference evidence="2 3" key="2">
    <citation type="submission" date="2024-02" db="EMBL/GenBank/DDBJ databases">
        <title>The Genome Sequence of Enterococcus sp. DIV0159.</title>
        <authorList>
            <person name="Earl A."/>
            <person name="Manson A."/>
            <person name="Gilmore M."/>
            <person name="Sanders J."/>
            <person name="Shea T."/>
            <person name="Howe W."/>
            <person name="Livny J."/>
            <person name="Cuomo C."/>
            <person name="Neafsey D."/>
            <person name="Birren B."/>
        </authorList>
    </citation>
    <scope>NUCLEOTIDE SEQUENCE [LARGE SCALE GENOMIC DNA]</scope>
    <source>
        <strain evidence="2 3">665A</strain>
    </source>
</reference>